<accession>A0ACC2LYY9</accession>
<evidence type="ECO:0000313" key="2">
    <source>
        <dbReference type="Proteomes" id="UP001234297"/>
    </source>
</evidence>
<dbReference type="EMBL" id="CM056811">
    <property type="protein sequence ID" value="KAJ8638554.1"/>
    <property type="molecule type" value="Genomic_DNA"/>
</dbReference>
<gene>
    <name evidence="1" type="ORF">MRB53_012821</name>
</gene>
<evidence type="ECO:0000313" key="1">
    <source>
        <dbReference type="EMBL" id="KAJ8638554.1"/>
    </source>
</evidence>
<name>A0ACC2LYY9_PERAE</name>
<keyword evidence="2" id="KW-1185">Reference proteome</keyword>
<organism evidence="1 2">
    <name type="scientific">Persea americana</name>
    <name type="common">Avocado</name>
    <dbReference type="NCBI Taxonomy" id="3435"/>
    <lineage>
        <taxon>Eukaryota</taxon>
        <taxon>Viridiplantae</taxon>
        <taxon>Streptophyta</taxon>
        <taxon>Embryophyta</taxon>
        <taxon>Tracheophyta</taxon>
        <taxon>Spermatophyta</taxon>
        <taxon>Magnoliopsida</taxon>
        <taxon>Magnoliidae</taxon>
        <taxon>Laurales</taxon>
        <taxon>Lauraceae</taxon>
        <taxon>Persea</taxon>
    </lineage>
</organism>
<comment type="caution">
    <text evidence="1">The sequence shown here is derived from an EMBL/GenBank/DDBJ whole genome shotgun (WGS) entry which is preliminary data.</text>
</comment>
<sequence>MREGCAADKREMTLVQSCLGILLTFAVPVHAQPGFISINCGMAEDSTYIDIINTTYHSDAKYIETGVNYNISKAFLPATTLQQLYSNVRSFPSGSRNCYNLSEITKGTKYLLRVHLWYGNYDARNSTPQFDIYIGLGIPFISALELRPLNNSMYKVVNETHSLTRWHQYDLGRPRYNNTDVNAGIRYPDDPYDLLWKPFDDINWSPFNTSSRVTNPNVAFQPPSKVMMTAVRPAVKSDALYYNWTVDDLSLQLQVYMHFAELEQLNANQKREFTVCCGENLCYNSVVRPEYLVTTTVEPPQPLTGQSQYTCTFKQTSKSNLPPIANAVEVFVIRQYKETPTKDQDVEAILDIKSSYQLKRNWMGDPCVPKSYSWEGLACNYPLSDFPTVLSLNLSSIGLKGEIAASLANLNSIQSLDLSWNNLIGPIPDFLGDLPALSLLNLRGNQLNGSVPSNLVKKVNRGSLQLRKTRSFGYFTVASGLRHQVVSERKSNLGSPIRVIIYHLLSFTDPCNHPNPILATKTCNPATHPHRQPFHCPSPAENPQT</sequence>
<dbReference type="Proteomes" id="UP001234297">
    <property type="component" value="Chromosome 3"/>
</dbReference>
<reference evidence="1 2" key="1">
    <citation type="journal article" date="2022" name="Hortic Res">
        <title>A haplotype resolved chromosomal level avocado genome allows analysis of novel avocado genes.</title>
        <authorList>
            <person name="Nath O."/>
            <person name="Fletcher S.J."/>
            <person name="Hayward A."/>
            <person name="Shaw L.M."/>
            <person name="Masouleh A.K."/>
            <person name="Furtado A."/>
            <person name="Henry R.J."/>
            <person name="Mitter N."/>
        </authorList>
    </citation>
    <scope>NUCLEOTIDE SEQUENCE [LARGE SCALE GENOMIC DNA]</scope>
    <source>
        <strain evidence="2">cv. Hass</strain>
    </source>
</reference>
<proteinExistence type="predicted"/>
<protein>
    <submittedName>
        <fullName evidence="1">Uncharacterized protein</fullName>
    </submittedName>
</protein>